<feature type="signal peptide" evidence="3">
    <location>
        <begin position="1"/>
        <end position="19"/>
    </location>
</feature>
<dbReference type="EMBL" id="FNVT01000043">
    <property type="protein sequence ID" value="SEH03733.1"/>
    <property type="molecule type" value="Genomic_DNA"/>
</dbReference>
<dbReference type="RefSeq" id="WP_103964680.1">
    <property type="nucleotide sequence ID" value="NZ_FNVT01000043.1"/>
</dbReference>
<dbReference type="Proteomes" id="UP000236732">
    <property type="component" value="Unassembled WGS sequence"/>
</dbReference>
<evidence type="ECO:0000313" key="5">
    <source>
        <dbReference type="Proteomes" id="UP000236732"/>
    </source>
</evidence>
<accession>A0A1H6F293</accession>
<dbReference type="OrthoDB" id="3519542at2"/>
<feature type="compositionally biased region" description="Polar residues" evidence="2">
    <location>
        <begin position="87"/>
        <end position="101"/>
    </location>
</feature>
<dbReference type="Gene3D" id="2.40.10.10">
    <property type="entry name" value="Trypsin-like serine proteases"/>
    <property type="match status" value="2"/>
</dbReference>
<feature type="chain" id="PRO_5038988069" description="V8-like Glu-specific endopeptidase" evidence="3">
    <location>
        <begin position="20"/>
        <end position="525"/>
    </location>
</feature>
<keyword evidence="5" id="KW-1185">Reference proteome</keyword>
<name>A0A1H6F293_9ACTN</name>
<gene>
    <name evidence="4" type="ORF">SAMN05444920_1432</name>
</gene>
<dbReference type="InterPro" id="IPR043504">
    <property type="entry name" value="Peptidase_S1_PA_chymotrypsin"/>
</dbReference>
<proteinExistence type="predicted"/>
<evidence type="ECO:0000256" key="3">
    <source>
        <dbReference type="SAM" id="SignalP"/>
    </source>
</evidence>
<dbReference type="PANTHER" id="PTHR15462">
    <property type="entry name" value="SERINE PROTEASE"/>
    <property type="match status" value="1"/>
</dbReference>
<reference evidence="4 5" key="1">
    <citation type="submission" date="2016-10" db="EMBL/GenBank/DDBJ databases">
        <authorList>
            <person name="de Groot N.N."/>
        </authorList>
    </citation>
    <scope>NUCLEOTIDE SEQUENCE [LARGE SCALE GENOMIC DNA]</scope>
    <source>
        <strain evidence="4 5">CGMCC 4.7037</strain>
    </source>
</reference>
<feature type="region of interest" description="Disordered" evidence="2">
    <location>
        <begin position="286"/>
        <end position="312"/>
    </location>
</feature>
<protein>
    <recommendedName>
        <fullName evidence="6">V8-like Glu-specific endopeptidase</fullName>
    </recommendedName>
</protein>
<evidence type="ECO:0000256" key="2">
    <source>
        <dbReference type="SAM" id="MobiDB-lite"/>
    </source>
</evidence>
<evidence type="ECO:0008006" key="6">
    <source>
        <dbReference type="Google" id="ProtNLM"/>
    </source>
</evidence>
<feature type="compositionally biased region" description="Basic and acidic residues" evidence="2">
    <location>
        <begin position="296"/>
        <end position="307"/>
    </location>
</feature>
<sequence>MKRLLIPLAVAGLSAAALAVPAQAEPQWATDNLAPKPADAYGVADFWLDANGAALRKATQYRLDAKTVPRLVSSGSQSAPDGKPGMTSPTGNPKPTASKNINLPKTIGKVFFVDSKNNLRWCSATSIQSRNRNLVATAGHCVYENGKDVYRNWIFIPGYYQGKSPWGVYVGAYAFTAYDLDTYDDYDGDFAFVAVHNGFSLLGGGEGKQVLKSEFDSFMGKKGVKSTELKDIPGGKTAEQQYKEGLDKYGPNSGFRAEGFTTKDPAGGNFKDSVPTNNEVEVTELQWNAAPAADEDPGKWKNGDKGATKSTPLTEAQYKQLLNDKAAGKVKGKVYKDDLGDYWLKQFYLVQWYKVTAGTKYFHDSFFIFPTAGKAKDLGRLGDVVGGQGIAWNQKMGQVVTAFGYPSDPHPDGDRPFTGVTPKWCTGKTGTKQYQVNTFKVETHQVLKCSMTGGADGGPWLMRYDNNKRTGYVNGVTSLFADTDKNERIDYISSAYFDGEVADVYNKANYAETKAIVGPNGDMLK</sequence>
<organism evidence="4 5">
    <name type="scientific">Nonomuraea solani</name>
    <dbReference type="NCBI Taxonomy" id="1144553"/>
    <lineage>
        <taxon>Bacteria</taxon>
        <taxon>Bacillati</taxon>
        <taxon>Actinomycetota</taxon>
        <taxon>Actinomycetes</taxon>
        <taxon>Streptosporangiales</taxon>
        <taxon>Streptosporangiaceae</taxon>
        <taxon>Nonomuraea</taxon>
    </lineage>
</organism>
<dbReference type="InterPro" id="IPR009003">
    <property type="entry name" value="Peptidase_S1_PA"/>
</dbReference>
<dbReference type="AlphaFoldDB" id="A0A1H6F293"/>
<keyword evidence="1 3" id="KW-0732">Signal</keyword>
<evidence type="ECO:0000256" key="1">
    <source>
        <dbReference type="ARBA" id="ARBA00022729"/>
    </source>
</evidence>
<evidence type="ECO:0000313" key="4">
    <source>
        <dbReference type="EMBL" id="SEH03733.1"/>
    </source>
</evidence>
<feature type="region of interest" description="Disordered" evidence="2">
    <location>
        <begin position="72"/>
        <end position="101"/>
    </location>
</feature>
<dbReference type="SUPFAM" id="SSF50494">
    <property type="entry name" value="Trypsin-like serine proteases"/>
    <property type="match status" value="1"/>
</dbReference>
<dbReference type="InterPro" id="IPR050966">
    <property type="entry name" value="Glutamyl_endopeptidase"/>
</dbReference>